<evidence type="ECO:0000256" key="1">
    <source>
        <dbReference type="SAM" id="MobiDB-lite"/>
    </source>
</evidence>
<gene>
    <name evidence="2" type="ORF">HCK00_07235</name>
</gene>
<dbReference type="RefSeq" id="WP_168100932.1">
    <property type="nucleotide sequence ID" value="NZ_JAATEN010000004.1"/>
</dbReference>
<proteinExistence type="predicted"/>
<comment type="caution">
    <text evidence="2">The sequence shown here is derived from an EMBL/GenBank/DDBJ whole genome shotgun (WGS) entry which is preliminary data.</text>
</comment>
<sequence length="123" mass="12608">MHTEQKPTHVSVQLTDCAQEDAEAVFAVLGRAFPLAEEVSGHAPGAEDGRPTVWSATVDVEGSGDTATEGGPLTGAVIADVSGGYAAVGTVRTALEAPFAVEDKGSSSGDQEMEVRLRITPRG</sequence>
<accession>A0ABX1BRI6</accession>
<name>A0ABX1BRI6_9ACTN</name>
<dbReference type="Proteomes" id="UP000695264">
    <property type="component" value="Unassembled WGS sequence"/>
</dbReference>
<protein>
    <submittedName>
        <fullName evidence="2">Uncharacterized protein</fullName>
    </submittedName>
</protein>
<evidence type="ECO:0000313" key="2">
    <source>
        <dbReference type="EMBL" id="NJQ00332.1"/>
    </source>
</evidence>
<organism evidence="2 3">
    <name type="scientific">Streptomyces zingiberis</name>
    <dbReference type="NCBI Taxonomy" id="2053010"/>
    <lineage>
        <taxon>Bacteria</taxon>
        <taxon>Bacillati</taxon>
        <taxon>Actinomycetota</taxon>
        <taxon>Actinomycetes</taxon>
        <taxon>Kitasatosporales</taxon>
        <taxon>Streptomycetaceae</taxon>
        <taxon>Streptomyces</taxon>
    </lineage>
</organism>
<evidence type="ECO:0000313" key="3">
    <source>
        <dbReference type="Proteomes" id="UP000695264"/>
    </source>
</evidence>
<feature type="region of interest" description="Disordered" evidence="1">
    <location>
        <begin position="102"/>
        <end position="123"/>
    </location>
</feature>
<keyword evidence="3" id="KW-1185">Reference proteome</keyword>
<dbReference type="EMBL" id="JAATEN010000004">
    <property type="protein sequence ID" value="NJQ00332.1"/>
    <property type="molecule type" value="Genomic_DNA"/>
</dbReference>
<reference evidence="2 3" key="1">
    <citation type="submission" date="2020-03" db="EMBL/GenBank/DDBJ databases">
        <title>WGS of actinomycetes isolated from Thailand.</title>
        <authorList>
            <person name="Thawai C."/>
        </authorList>
    </citation>
    <scope>NUCLEOTIDE SEQUENCE [LARGE SCALE GENOMIC DNA]</scope>
    <source>
        <strain evidence="2 3">PLAI 1-29</strain>
    </source>
</reference>